<dbReference type="Proteomes" id="UP000481288">
    <property type="component" value="Unassembled WGS sequence"/>
</dbReference>
<feature type="domain" description="FAD-binding" evidence="5">
    <location>
        <begin position="7"/>
        <end position="176"/>
    </location>
</feature>
<evidence type="ECO:0000256" key="1">
    <source>
        <dbReference type="ARBA" id="ARBA00022630"/>
    </source>
</evidence>
<keyword evidence="1" id="KW-0285">Flavoprotein</keyword>
<dbReference type="AlphaFoldDB" id="A0A7D8YLF1"/>
<name>A0A7D8YLF1_9HELO</name>
<dbReference type="InterPro" id="IPR002938">
    <property type="entry name" value="FAD-bd"/>
</dbReference>
<dbReference type="PANTHER" id="PTHR46865">
    <property type="entry name" value="OXIDOREDUCTASE-RELATED"/>
    <property type="match status" value="1"/>
</dbReference>
<evidence type="ECO:0000256" key="2">
    <source>
        <dbReference type="ARBA" id="ARBA00022827"/>
    </source>
</evidence>
<dbReference type="PANTHER" id="PTHR46865:SF7">
    <property type="entry name" value="MONOOXYGENASE, PUTATIVE (AFU_ORTHOLOGUE AFUA_8G07040)-RELATED"/>
    <property type="match status" value="1"/>
</dbReference>
<dbReference type="InterPro" id="IPR051704">
    <property type="entry name" value="FAD_aromatic-hydroxylase"/>
</dbReference>
<evidence type="ECO:0000256" key="3">
    <source>
        <dbReference type="ARBA" id="ARBA00023002"/>
    </source>
</evidence>
<evidence type="ECO:0000313" key="6">
    <source>
        <dbReference type="EMBL" id="TVY54045.1"/>
    </source>
</evidence>
<sequence length="469" mass="52265">MAAAPLKVLVIGGGIAGPALAYWLSRINANITLIERSPHIRASGQQVDLRAQGVHMMKKMGIEDAIQAAAVPETGTQLIDINGRTKAFFPAVQNGTMKQSFTSEYEIMRGDLVNILYSLTQNCENVNHLFYTTVDSITQDDESDPYGKVHVNFQHGCQEDFDLVVGAEGTGSKTRRMMMGPDAPEPRKRVEGPGKGYIGYFSIPSKPEDSDRGTFCHLPGTRLSRIIATRKDCPELTRIYMLMYGTDDALEEAYKSGDLARLKKAWADIYQDGGWQCDRFMEALRHAPEADDLYCTPLEEVHLPKGSWSKGRVVLVGDSAHTKTPEGFGTTWGLIGPYILAGEIAALYETARWSPSAAVIQGAKNYEETFRPVVTARHGSRSWIEYVTLPTSRLGTRLLHTFAGVAAHLRFDQGCGLDRRTSRWKLPHYPELEDELEKVCSTAASSFPDSYYYPELEKFRSESTSNWTW</sequence>
<evidence type="ECO:0000313" key="7">
    <source>
        <dbReference type="Proteomes" id="UP000481288"/>
    </source>
</evidence>
<reference evidence="6 7" key="1">
    <citation type="submission" date="2018-05" db="EMBL/GenBank/DDBJ databases">
        <title>Whole genome sequencing for identification of molecular markers to develop diagnostic detection tools for the regulated plant pathogen Lachnellula willkommii.</title>
        <authorList>
            <person name="Giroux E."/>
            <person name="Bilodeau G."/>
        </authorList>
    </citation>
    <scope>NUCLEOTIDE SEQUENCE [LARGE SCALE GENOMIC DNA]</scope>
    <source>
        <strain evidence="6 7">CBS 625.97</strain>
    </source>
</reference>
<dbReference type="OrthoDB" id="655030at2759"/>
<dbReference type="Pfam" id="PF01494">
    <property type="entry name" value="FAD_binding_3"/>
    <property type="match status" value="1"/>
</dbReference>
<dbReference type="Gene3D" id="3.50.50.60">
    <property type="entry name" value="FAD/NAD(P)-binding domain"/>
    <property type="match status" value="1"/>
</dbReference>
<evidence type="ECO:0000259" key="5">
    <source>
        <dbReference type="Pfam" id="PF01494"/>
    </source>
</evidence>
<protein>
    <recommendedName>
        <fullName evidence="5">FAD-binding domain-containing protein</fullName>
    </recommendedName>
</protein>
<dbReference type="InterPro" id="IPR036188">
    <property type="entry name" value="FAD/NAD-bd_sf"/>
</dbReference>
<keyword evidence="7" id="KW-1185">Reference proteome</keyword>
<dbReference type="EMBL" id="QGMG01000383">
    <property type="protein sequence ID" value="TVY54045.1"/>
    <property type="molecule type" value="Genomic_DNA"/>
</dbReference>
<gene>
    <name evidence="6" type="ORF">LCER1_G004655</name>
</gene>
<keyword evidence="2" id="KW-0274">FAD</keyword>
<dbReference type="GO" id="GO:0016491">
    <property type="term" value="F:oxidoreductase activity"/>
    <property type="evidence" value="ECO:0007669"/>
    <property type="project" value="UniProtKB-KW"/>
</dbReference>
<accession>A0A7D8YLF1</accession>
<proteinExistence type="predicted"/>
<keyword evidence="3" id="KW-0560">Oxidoreductase</keyword>
<organism evidence="6 7">
    <name type="scientific">Lachnellula cervina</name>
    <dbReference type="NCBI Taxonomy" id="1316786"/>
    <lineage>
        <taxon>Eukaryota</taxon>
        <taxon>Fungi</taxon>
        <taxon>Dikarya</taxon>
        <taxon>Ascomycota</taxon>
        <taxon>Pezizomycotina</taxon>
        <taxon>Leotiomycetes</taxon>
        <taxon>Helotiales</taxon>
        <taxon>Lachnaceae</taxon>
        <taxon>Lachnellula</taxon>
    </lineage>
</organism>
<feature type="region of interest" description="Disordered" evidence="4">
    <location>
        <begin position="172"/>
        <end position="191"/>
    </location>
</feature>
<evidence type="ECO:0000256" key="4">
    <source>
        <dbReference type="SAM" id="MobiDB-lite"/>
    </source>
</evidence>
<dbReference type="SUPFAM" id="SSF51905">
    <property type="entry name" value="FAD/NAD(P)-binding domain"/>
    <property type="match status" value="1"/>
</dbReference>
<dbReference type="GO" id="GO:0071949">
    <property type="term" value="F:FAD binding"/>
    <property type="evidence" value="ECO:0007669"/>
    <property type="project" value="InterPro"/>
</dbReference>
<dbReference type="PRINTS" id="PR00420">
    <property type="entry name" value="RNGMNOXGNASE"/>
</dbReference>
<comment type="caution">
    <text evidence="6">The sequence shown here is derived from an EMBL/GenBank/DDBJ whole genome shotgun (WGS) entry which is preliminary data.</text>
</comment>